<dbReference type="WBParaSite" id="PS1159_v2.g10750.t1">
    <property type="protein sequence ID" value="PS1159_v2.g10750.t1"/>
    <property type="gene ID" value="PS1159_v2.g10750"/>
</dbReference>
<dbReference type="Proteomes" id="UP000887580">
    <property type="component" value="Unplaced"/>
</dbReference>
<sequence>MIQQPKFDTLPPECIVLILNHVFPNDLDNIRLINRLFYQIIESNVKRLPKYKIETIINFEADGYFIYHYLPNEITPITVPKKVLKRCEISKITLSHTKLSLKPIIEKWKSFKLFENLNTIEFRGCNWEIIEILFGSLIKNVKTIKILDLNCLSSILPLNSMYFQIISYDLVQIIGCKNSFHELQSFIKLWKTTCKPKIFDKITLCFGTQSLEENHWLNIYPTFSIPHKQDNNIQLIGNFIEQNCLQMRISVK</sequence>
<name>A0AC35EU30_9BILA</name>
<reference evidence="2" key="1">
    <citation type="submission" date="2022-11" db="UniProtKB">
        <authorList>
            <consortium name="WormBaseParasite"/>
        </authorList>
    </citation>
    <scope>IDENTIFICATION</scope>
</reference>
<protein>
    <submittedName>
        <fullName evidence="2">F-box domain-containing protein</fullName>
    </submittedName>
</protein>
<evidence type="ECO:0000313" key="1">
    <source>
        <dbReference type="Proteomes" id="UP000887580"/>
    </source>
</evidence>
<accession>A0AC35EU30</accession>
<evidence type="ECO:0000313" key="2">
    <source>
        <dbReference type="WBParaSite" id="PS1159_v2.g10750.t1"/>
    </source>
</evidence>
<organism evidence="1 2">
    <name type="scientific">Panagrolaimus sp. PS1159</name>
    <dbReference type="NCBI Taxonomy" id="55785"/>
    <lineage>
        <taxon>Eukaryota</taxon>
        <taxon>Metazoa</taxon>
        <taxon>Ecdysozoa</taxon>
        <taxon>Nematoda</taxon>
        <taxon>Chromadorea</taxon>
        <taxon>Rhabditida</taxon>
        <taxon>Tylenchina</taxon>
        <taxon>Panagrolaimomorpha</taxon>
        <taxon>Panagrolaimoidea</taxon>
        <taxon>Panagrolaimidae</taxon>
        <taxon>Panagrolaimus</taxon>
    </lineage>
</organism>
<proteinExistence type="predicted"/>